<dbReference type="InterPro" id="IPR029063">
    <property type="entry name" value="SAM-dependent_MTases_sf"/>
</dbReference>
<dbReference type="GO" id="GO:0008168">
    <property type="term" value="F:methyltransferase activity"/>
    <property type="evidence" value="ECO:0007669"/>
    <property type="project" value="UniProtKB-KW"/>
</dbReference>
<evidence type="ECO:0000259" key="2">
    <source>
        <dbReference type="Pfam" id="PF21320"/>
    </source>
</evidence>
<dbReference type="InterPro" id="IPR036388">
    <property type="entry name" value="WH-like_DNA-bd_sf"/>
</dbReference>
<dbReference type="GO" id="GO:0032259">
    <property type="term" value="P:methylation"/>
    <property type="evidence" value="ECO:0007669"/>
    <property type="project" value="UniProtKB-KW"/>
</dbReference>
<dbReference type="SUPFAM" id="SSF46785">
    <property type="entry name" value="Winged helix' DNA-binding domain"/>
    <property type="match status" value="1"/>
</dbReference>
<dbReference type="Gene3D" id="3.40.50.150">
    <property type="entry name" value="Vaccinia Virus protein VP39"/>
    <property type="match status" value="1"/>
</dbReference>
<dbReference type="PANTHER" id="PTHR45128">
    <property type="entry name" value="METHYLTRANSFERASE TYPE 11"/>
    <property type="match status" value="1"/>
</dbReference>
<protein>
    <submittedName>
        <fullName evidence="3">Methyltransferase domain-containing protein</fullName>
    </submittedName>
</protein>
<feature type="domain" description="S-adenosylmethionine-dependent methyltransferase Rv2258c-like winged HTH" evidence="2">
    <location>
        <begin position="22"/>
        <end position="93"/>
    </location>
</feature>
<dbReference type="InterPro" id="IPR053173">
    <property type="entry name" value="SAM-binding_MTase"/>
</dbReference>
<dbReference type="InterPro" id="IPR048711">
    <property type="entry name" value="WHD_Rv2258c"/>
</dbReference>
<dbReference type="InterPro" id="IPR036390">
    <property type="entry name" value="WH_DNA-bd_sf"/>
</dbReference>
<accession>A0ABW1IYS0</accession>
<sequence>MSSTLDERLLEATTGALELFGVYLGTRLGLYRTLARHGRMTAAELADAAGVHPRYAREWLEQQAVAGFVAVDDPARPADARRYRLPADHAGVLVDPVDPAHVAPFADMVVGIAQVLDRVAASYRDGSGVPYADYGADFRRGQGGINRPAFLTELTGRWLPAAADVHARLSRPGARIADVGCGHGWSSIAMARAYPDAEVIGYDADAASIAEARGHAAAAGVAARFVRADAGAIAEDGPFDAIVALEVLHDLARPGETLAACRRALTEDGTLIVVDEKVAPRFTAPGDLAERLMYGWSISHCLPAALAEQPSAGLGTVLREDVVGDLGAAAGFASTRVVDVDAGFFRVYRLEPR</sequence>
<evidence type="ECO:0000313" key="4">
    <source>
        <dbReference type="Proteomes" id="UP001596302"/>
    </source>
</evidence>
<dbReference type="Gene3D" id="1.10.10.10">
    <property type="entry name" value="Winged helix-like DNA-binding domain superfamily/Winged helix DNA-binding domain"/>
    <property type="match status" value="1"/>
</dbReference>
<name>A0ABW1IYS0_9PSEU</name>
<keyword evidence="3" id="KW-0808">Transferase</keyword>
<dbReference type="EMBL" id="JBHSQW010000010">
    <property type="protein sequence ID" value="MFC5993557.1"/>
    <property type="molecule type" value="Genomic_DNA"/>
</dbReference>
<dbReference type="PANTHER" id="PTHR45128:SF2">
    <property type="entry name" value="METHYLTRANSFERASE DOMAIN-CONTAINING PROTEIN"/>
    <property type="match status" value="1"/>
</dbReference>
<keyword evidence="4" id="KW-1185">Reference proteome</keyword>
<evidence type="ECO:0000313" key="3">
    <source>
        <dbReference type="EMBL" id="MFC5993557.1"/>
    </source>
</evidence>
<dbReference type="SUPFAM" id="SSF53335">
    <property type="entry name" value="S-adenosyl-L-methionine-dependent methyltransferases"/>
    <property type="match status" value="1"/>
</dbReference>
<feature type="domain" description="Methyltransferase" evidence="1">
    <location>
        <begin position="176"/>
        <end position="269"/>
    </location>
</feature>
<dbReference type="Pfam" id="PF13649">
    <property type="entry name" value="Methyltransf_25"/>
    <property type="match status" value="1"/>
</dbReference>
<gene>
    <name evidence="3" type="ORF">ACFQE5_04920</name>
</gene>
<dbReference type="Pfam" id="PF21320">
    <property type="entry name" value="WHD_Rv2258c"/>
    <property type="match status" value="1"/>
</dbReference>
<dbReference type="CDD" id="cd02440">
    <property type="entry name" value="AdoMet_MTases"/>
    <property type="match status" value="1"/>
</dbReference>
<proteinExistence type="predicted"/>
<reference evidence="4" key="1">
    <citation type="journal article" date="2019" name="Int. J. Syst. Evol. Microbiol.">
        <title>The Global Catalogue of Microorganisms (GCM) 10K type strain sequencing project: providing services to taxonomists for standard genome sequencing and annotation.</title>
        <authorList>
            <consortium name="The Broad Institute Genomics Platform"/>
            <consortium name="The Broad Institute Genome Sequencing Center for Infectious Disease"/>
            <person name="Wu L."/>
            <person name="Ma J."/>
        </authorList>
    </citation>
    <scope>NUCLEOTIDE SEQUENCE [LARGE SCALE GENOMIC DNA]</scope>
    <source>
        <strain evidence="4">CCM 8391</strain>
    </source>
</reference>
<comment type="caution">
    <text evidence="3">The sequence shown here is derived from an EMBL/GenBank/DDBJ whole genome shotgun (WGS) entry which is preliminary data.</text>
</comment>
<dbReference type="Proteomes" id="UP001596302">
    <property type="component" value="Unassembled WGS sequence"/>
</dbReference>
<dbReference type="InterPro" id="IPR041698">
    <property type="entry name" value="Methyltransf_25"/>
</dbReference>
<evidence type="ECO:0000259" key="1">
    <source>
        <dbReference type="Pfam" id="PF13649"/>
    </source>
</evidence>
<dbReference type="RefSeq" id="WP_379583267.1">
    <property type="nucleotide sequence ID" value="NZ_JBHSQW010000010.1"/>
</dbReference>
<keyword evidence="3" id="KW-0489">Methyltransferase</keyword>
<organism evidence="3 4">
    <name type="scientific">Pseudonocardia hispaniensis</name>
    <dbReference type="NCBI Taxonomy" id="904933"/>
    <lineage>
        <taxon>Bacteria</taxon>
        <taxon>Bacillati</taxon>
        <taxon>Actinomycetota</taxon>
        <taxon>Actinomycetes</taxon>
        <taxon>Pseudonocardiales</taxon>
        <taxon>Pseudonocardiaceae</taxon>
        <taxon>Pseudonocardia</taxon>
    </lineage>
</organism>